<keyword evidence="3" id="KW-1185">Reference proteome</keyword>
<dbReference type="InterPro" id="IPR041657">
    <property type="entry name" value="HTH_17"/>
</dbReference>
<name>A0A542XEW7_9MICO</name>
<dbReference type="Proteomes" id="UP000318336">
    <property type="component" value="Unassembled WGS sequence"/>
</dbReference>
<sequence>MRSNRRFASVATAAQIYDLSPKTIRRRIADGTLTGYRLGPRVLRVDLDELDRALRPIPTGGDAA</sequence>
<evidence type="ECO:0000259" key="1">
    <source>
        <dbReference type="Pfam" id="PF12728"/>
    </source>
</evidence>
<evidence type="ECO:0000313" key="3">
    <source>
        <dbReference type="Proteomes" id="UP000318336"/>
    </source>
</evidence>
<accession>A0A542XEW7</accession>
<dbReference type="Pfam" id="PF12728">
    <property type="entry name" value="HTH_17"/>
    <property type="match status" value="1"/>
</dbReference>
<reference evidence="2 3" key="1">
    <citation type="submission" date="2019-06" db="EMBL/GenBank/DDBJ databases">
        <title>Sequencing the genomes of 1000 actinobacteria strains.</title>
        <authorList>
            <person name="Klenk H.-P."/>
        </authorList>
    </citation>
    <scope>NUCLEOTIDE SEQUENCE [LARGE SCALE GENOMIC DNA]</scope>
    <source>
        <strain evidence="2 3">DSM 24617</strain>
    </source>
</reference>
<gene>
    <name evidence="2" type="ORF">FB554_2542</name>
</gene>
<dbReference type="OrthoDB" id="4870800at2"/>
<comment type="caution">
    <text evidence="2">The sequence shown here is derived from an EMBL/GenBank/DDBJ whole genome shotgun (WGS) entry which is preliminary data.</text>
</comment>
<organism evidence="2 3">
    <name type="scientific">Barrientosiimonas humi</name>
    <dbReference type="NCBI Taxonomy" id="999931"/>
    <lineage>
        <taxon>Bacteria</taxon>
        <taxon>Bacillati</taxon>
        <taxon>Actinomycetota</taxon>
        <taxon>Actinomycetes</taxon>
        <taxon>Micrococcales</taxon>
        <taxon>Dermacoccaceae</taxon>
        <taxon>Barrientosiimonas</taxon>
    </lineage>
</organism>
<evidence type="ECO:0000313" key="2">
    <source>
        <dbReference type="EMBL" id="TQL34373.1"/>
    </source>
</evidence>
<proteinExistence type="predicted"/>
<feature type="domain" description="Helix-turn-helix" evidence="1">
    <location>
        <begin position="9"/>
        <end position="54"/>
    </location>
</feature>
<dbReference type="EMBL" id="VFOK01000001">
    <property type="protein sequence ID" value="TQL34373.1"/>
    <property type="molecule type" value="Genomic_DNA"/>
</dbReference>
<dbReference type="AlphaFoldDB" id="A0A542XEW7"/>
<protein>
    <submittedName>
        <fullName evidence="2">Excisionase family DNA binding protein</fullName>
    </submittedName>
</protein>